<feature type="compositionally biased region" description="Acidic residues" evidence="1">
    <location>
        <begin position="1"/>
        <end position="11"/>
    </location>
</feature>
<dbReference type="EMBL" id="JAXQNO010000006">
    <property type="protein sequence ID" value="KAK4796707.1"/>
    <property type="molecule type" value="Genomic_DNA"/>
</dbReference>
<sequence>MVPDEREEALDDGDRPDDVGTHDSAAQLRHLPGRAHEPYPKISSRNNTQ</sequence>
<keyword evidence="3" id="KW-1185">Reference proteome</keyword>
<comment type="caution">
    <text evidence="2">The sequence shown here is derived from an EMBL/GenBank/DDBJ whole genome shotgun (WGS) entry which is preliminary data.</text>
</comment>
<protein>
    <submittedName>
        <fullName evidence="2">Uncharacterized protein</fullName>
    </submittedName>
</protein>
<accession>A0AAN7M2F0</accession>
<evidence type="ECO:0000313" key="2">
    <source>
        <dbReference type="EMBL" id="KAK4796707.1"/>
    </source>
</evidence>
<feature type="region of interest" description="Disordered" evidence="1">
    <location>
        <begin position="1"/>
        <end position="49"/>
    </location>
</feature>
<dbReference type="AlphaFoldDB" id="A0AAN7M2F0"/>
<feature type="compositionally biased region" description="Basic and acidic residues" evidence="1">
    <location>
        <begin position="12"/>
        <end position="21"/>
    </location>
</feature>
<dbReference type="Proteomes" id="UP001346149">
    <property type="component" value="Unassembled WGS sequence"/>
</dbReference>
<name>A0AAN7M2F0_TRANT</name>
<gene>
    <name evidence="2" type="ORF">SAY86_029033</name>
</gene>
<reference evidence="2 3" key="1">
    <citation type="journal article" date="2023" name="Hortic Res">
        <title>Pangenome of water caltrop reveals structural variations and asymmetric subgenome divergence after allopolyploidization.</title>
        <authorList>
            <person name="Zhang X."/>
            <person name="Chen Y."/>
            <person name="Wang L."/>
            <person name="Yuan Y."/>
            <person name="Fang M."/>
            <person name="Shi L."/>
            <person name="Lu R."/>
            <person name="Comes H.P."/>
            <person name="Ma Y."/>
            <person name="Chen Y."/>
            <person name="Huang G."/>
            <person name="Zhou Y."/>
            <person name="Zheng Z."/>
            <person name="Qiu Y."/>
        </authorList>
    </citation>
    <scope>NUCLEOTIDE SEQUENCE [LARGE SCALE GENOMIC DNA]</scope>
    <source>
        <strain evidence="2">F231</strain>
    </source>
</reference>
<organism evidence="2 3">
    <name type="scientific">Trapa natans</name>
    <name type="common">Water chestnut</name>
    <dbReference type="NCBI Taxonomy" id="22666"/>
    <lineage>
        <taxon>Eukaryota</taxon>
        <taxon>Viridiplantae</taxon>
        <taxon>Streptophyta</taxon>
        <taxon>Embryophyta</taxon>
        <taxon>Tracheophyta</taxon>
        <taxon>Spermatophyta</taxon>
        <taxon>Magnoliopsida</taxon>
        <taxon>eudicotyledons</taxon>
        <taxon>Gunneridae</taxon>
        <taxon>Pentapetalae</taxon>
        <taxon>rosids</taxon>
        <taxon>malvids</taxon>
        <taxon>Myrtales</taxon>
        <taxon>Lythraceae</taxon>
        <taxon>Trapa</taxon>
    </lineage>
</organism>
<proteinExistence type="predicted"/>
<evidence type="ECO:0000256" key="1">
    <source>
        <dbReference type="SAM" id="MobiDB-lite"/>
    </source>
</evidence>
<evidence type="ECO:0000313" key="3">
    <source>
        <dbReference type="Proteomes" id="UP001346149"/>
    </source>
</evidence>